<comment type="caution">
    <text evidence="3">The sequence shown here is derived from an EMBL/GenBank/DDBJ whole genome shotgun (WGS) entry which is preliminary data.</text>
</comment>
<evidence type="ECO:0000256" key="2">
    <source>
        <dbReference type="SAM" id="MobiDB-lite"/>
    </source>
</evidence>
<feature type="region of interest" description="Disordered" evidence="2">
    <location>
        <begin position="577"/>
        <end position="604"/>
    </location>
</feature>
<gene>
    <name evidence="3" type="ORF">JD844_020367</name>
</gene>
<feature type="non-terminal residue" evidence="3">
    <location>
        <position position="771"/>
    </location>
</feature>
<evidence type="ECO:0008006" key="5">
    <source>
        <dbReference type="Google" id="ProtNLM"/>
    </source>
</evidence>
<sequence length="771" mass="86207">MRSDGREAVLLIGKMATNFATRYKKDLSTDTLKTKLVRRKSLLQKESRHKEFNKGRQFGPIDVNIQASREKELSRLEETGEEHSPKRRAKLNQISNAPAKTRGQERMEMLQRYKAEKELRKLKEQREKPIFKCGRFKPEVPAFLPKASQIPVLSKPKETVVKTASMEAPSIRVTRSKAKSQLQEPVRPQLSMKAPSSAGKGFISQIPQQKQKQIYVDKLPRKENKEVPPVVSTTSNGRMTRAAAAVAKTKIPQVSRPATVTGNLAQKKETNKGTQQRGVKKEEATALHGMKENTFMEPVKKEVKPQPVEATAKDEASLEEENLPALDIPVPAPPRKTRSFAPQNFVFKPLEGLTTYKVKPMSPSRANVFLSPNLSWSPTNSTREVPEESGKETGPKDCDPKYKFFASPEVTEGIITQEDQVTLELPTVETESVPEEVMEAAPCERETSLLPTDSCTVQVTEPAGEAQHDVPYFRNILRSETERLSSQCLEWDGTTEMDIPDDAKDLVRTTIGQTRLLIAERFKQFEGLVDNCEFQRGEKETTCTDLDGFWDMVNFQIEDVNKKFENLRKLQGNGWQTADDAQDKRPCKKNGTRQRATRAGNGAAERAAARKRLAAIKAIMKSKIKQEELALSPETPMEGEKVVFDGGFFQIESPAKPFSGLFSFLTSQDVHLAVWDEGLPLGDQNGLVSDSLEGLENPSVQEDVPVAAEEVEQTDADVNKQDIFCSPKRESQCENKTLQAEEQHTPECPLLPDLSCELSCGNGTPDRQVCL</sequence>
<comment type="similarity">
    <text evidence="1">Belongs to the SAPAP family.</text>
</comment>
<protein>
    <recommendedName>
        <fullName evidence="5">Disks large-associated protein 5</fullName>
    </recommendedName>
</protein>
<organism evidence="3 4">
    <name type="scientific">Phrynosoma platyrhinos</name>
    <name type="common">Desert horned lizard</name>
    <dbReference type="NCBI Taxonomy" id="52577"/>
    <lineage>
        <taxon>Eukaryota</taxon>
        <taxon>Metazoa</taxon>
        <taxon>Chordata</taxon>
        <taxon>Craniata</taxon>
        <taxon>Vertebrata</taxon>
        <taxon>Euteleostomi</taxon>
        <taxon>Lepidosauria</taxon>
        <taxon>Squamata</taxon>
        <taxon>Bifurcata</taxon>
        <taxon>Unidentata</taxon>
        <taxon>Episquamata</taxon>
        <taxon>Toxicofera</taxon>
        <taxon>Iguania</taxon>
        <taxon>Phrynosomatidae</taxon>
        <taxon>Phrynosomatinae</taxon>
        <taxon>Phrynosoma</taxon>
    </lineage>
</organism>
<evidence type="ECO:0000313" key="4">
    <source>
        <dbReference type="Proteomes" id="UP000826234"/>
    </source>
</evidence>
<reference evidence="3 4" key="1">
    <citation type="journal article" date="2022" name="Gigascience">
        <title>A chromosome-level genome assembly and annotation of the desert horned lizard, Phrynosoma platyrhinos, provides insight into chromosomal rearrangements among reptiles.</title>
        <authorList>
            <person name="Koochekian N."/>
            <person name="Ascanio A."/>
            <person name="Farleigh K."/>
            <person name="Card D.C."/>
            <person name="Schield D.R."/>
            <person name="Castoe T.A."/>
            <person name="Jezkova T."/>
        </authorList>
    </citation>
    <scope>NUCLEOTIDE SEQUENCE [LARGE SCALE GENOMIC DNA]</scope>
    <source>
        <strain evidence="3">NK-2021</strain>
    </source>
</reference>
<dbReference type="PANTHER" id="PTHR12353:SF1">
    <property type="entry name" value="DISKS LARGE-ASSOCIATED PROTEIN 5"/>
    <property type="match status" value="1"/>
</dbReference>
<keyword evidence="4" id="KW-1185">Reference proteome</keyword>
<feature type="compositionally biased region" description="Basic residues" evidence="2">
    <location>
        <begin position="586"/>
        <end position="596"/>
    </location>
</feature>
<feature type="region of interest" description="Disordered" evidence="2">
    <location>
        <begin position="73"/>
        <end position="105"/>
    </location>
</feature>
<evidence type="ECO:0000313" key="3">
    <source>
        <dbReference type="EMBL" id="KAH0620260.1"/>
    </source>
</evidence>
<dbReference type="PANTHER" id="PTHR12353">
    <property type="entry name" value="DISKS LARGE-ASSOCIATED PROTEIN DAP SAP90/PSD-95-ASSOCIATED PROTEIN"/>
    <property type="match status" value="1"/>
</dbReference>
<feature type="compositionally biased region" description="Basic and acidic residues" evidence="2">
    <location>
        <begin position="384"/>
        <end position="400"/>
    </location>
</feature>
<dbReference type="Pfam" id="PF03359">
    <property type="entry name" value="GKAP"/>
    <property type="match status" value="1"/>
</dbReference>
<proteinExistence type="inferred from homology"/>
<accession>A0ABQ7SSC1</accession>
<name>A0ABQ7SSC1_PHRPL</name>
<feature type="region of interest" description="Disordered" evidence="2">
    <location>
        <begin position="173"/>
        <end position="201"/>
    </location>
</feature>
<dbReference type="EMBL" id="JAIPUX010003289">
    <property type="protein sequence ID" value="KAH0620260.1"/>
    <property type="molecule type" value="Genomic_DNA"/>
</dbReference>
<dbReference type="InterPro" id="IPR005026">
    <property type="entry name" value="SAPAP"/>
</dbReference>
<feature type="compositionally biased region" description="Basic and acidic residues" evidence="2">
    <location>
        <begin position="73"/>
        <end position="84"/>
    </location>
</feature>
<feature type="region of interest" description="Disordered" evidence="2">
    <location>
        <begin position="376"/>
        <end position="400"/>
    </location>
</feature>
<evidence type="ECO:0000256" key="1">
    <source>
        <dbReference type="ARBA" id="ARBA00008839"/>
    </source>
</evidence>
<dbReference type="Proteomes" id="UP000826234">
    <property type="component" value="Unassembled WGS sequence"/>
</dbReference>